<dbReference type="Proteomes" id="UP001586593">
    <property type="component" value="Unassembled WGS sequence"/>
</dbReference>
<protein>
    <submittedName>
        <fullName evidence="1">Uncharacterized protein</fullName>
    </submittedName>
</protein>
<organism evidence="1 2">
    <name type="scientific">Phialemonium thermophilum</name>
    <dbReference type="NCBI Taxonomy" id="223376"/>
    <lineage>
        <taxon>Eukaryota</taxon>
        <taxon>Fungi</taxon>
        <taxon>Dikarya</taxon>
        <taxon>Ascomycota</taxon>
        <taxon>Pezizomycotina</taxon>
        <taxon>Sordariomycetes</taxon>
        <taxon>Sordariomycetidae</taxon>
        <taxon>Cephalothecales</taxon>
        <taxon>Cephalothecaceae</taxon>
        <taxon>Phialemonium</taxon>
    </lineage>
</organism>
<name>A0ABR3WGL7_9PEZI</name>
<comment type="caution">
    <text evidence="1">The sequence shown here is derived from an EMBL/GenBank/DDBJ whole genome shotgun (WGS) entry which is preliminary data.</text>
</comment>
<keyword evidence="2" id="KW-1185">Reference proteome</keyword>
<evidence type="ECO:0000313" key="1">
    <source>
        <dbReference type="EMBL" id="KAL1861439.1"/>
    </source>
</evidence>
<dbReference type="EMBL" id="JAZHXJ010000428">
    <property type="protein sequence ID" value="KAL1861439.1"/>
    <property type="molecule type" value="Genomic_DNA"/>
</dbReference>
<sequence>MSGSIKDVDSDHYEAFATALTNLLHTSIAEHTYAEIIDGLPTADTWYAYHGIRHDIIEAHRELCPGALETARHFRADLQPKDLAFDPTILEAYGESPLGSRTFKLRLIELLAVACHDLAALLHQKYDEGFHKGAHAWTPPNVSEPRWQVAPPPPRPPTVFFHAAYDALDQYPRGVADMVGYWAESRVFGKVVLFDRGEDETGCHDVFIYPNGGRRLIFQPSEEQVDRLYTFLTTPASESKEIPSPLPLVPEKYARRVDPWDAFASLHIFRDRYERRRGPRPRGHLVALEDDPQGQDLLALIRERYA</sequence>
<evidence type="ECO:0000313" key="2">
    <source>
        <dbReference type="Proteomes" id="UP001586593"/>
    </source>
</evidence>
<reference evidence="1 2" key="1">
    <citation type="journal article" date="2024" name="Commun. Biol.">
        <title>Comparative genomic analysis of thermophilic fungi reveals convergent evolutionary adaptations and gene losses.</title>
        <authorList>
            <person name="Steindorff A.S."/>
            <person name="Aguilar-Pontes M.V."/>
            <person name="Robinson A.J."/>
            <person name="Andreopoulos B."/>
            <person name="LaButti K."/>
            <person name="Kuo A."/>
            <person name="Mondo S."/>
            <person name="Riley R."/>
            <person name="Otillar R."/>
            <person name="Haridas S."/>
            <person name="Lipzen A."/>
            <person name="Grimwood J."/>
            <person name="Schmutz J."/>
            <person name="Clum A."/>
            <person name="Reid I.D."/>
            <person name="Moisan M.C."/>
            <person name="Butler G."/>
            <person name="Nguyen T.T.M."/>
            <person name="Dewar K."/>
            <person name="Conant G."/>
            <person name="Drula E."/>
            <person name="Henrissat B."/>
            <person name="Hansel C."/>
            <person name="Singer S."/>
            <person name="Hutchinson M.I."/>
            <person name="de Vries R.P."/>
            <person name="Natvig D.O."/>
            <person name="Powell A.J."/>
            <person name="Tsang A."/>
            <person name="Grigoriev I.V."/>
        </authorList>
    </citation>
    <scope>NUCLEOTIDE SEQUENCE [LARGE SCALE GENOMIC DNA]</scope>
    <source>
        <strain evidence="1 2">ATCC 24622</strain>
    </source>
</reference>
<gene>
    <name evidence="1" type="ORF">VTK73DRAFT_7074</name>
</gene>
<proteinExistence type="predicted"/>
<accession>A0ABR3WGL7</accession>